<feature type="compositionally biased region" description="Low complexity" evidence="1">
    <location>
        <begin position="99"/>
        <end position="113"/>
    </location>
</feature>
<feature type="region of interest" description="Disordered" evidence="1">
    <location>
        <begin position="68"/>
        <end position="175"/>
    </location>
</feature>
<dbReference type="Proteomes" id="UP001153069">
    <property type="component" value="Unassembled WGS sequence"/>
</dbReference>
<evidence type="ECO:0000256" key="1">
    <source>
        <dbReference type="SAM" id="MobiDB-lite"/>
    </source>
</evidence>
<feature type="compositionally biased region" description="Low complexity" evidence="1">
    <location>
        <begin position="144"/>
        <end position="168"/>
    </location>
</feature>
<evidence type="ECO:0000313" key="3">
    <source>
        <dbReference type="Proteomes" id="UP001153069"/>
    </source>
</evidence>
<reference evidence="2" key="1">
    <citation type="submission" date="2020-06" db="EMBL/GenBank/DDBJ databases">
        <authorList>
            <consortium name="Plant Systems Biology data submission"/>
        </authorList>
    </citation>
    <scope>NUCLEOTIDE SEQUENCE</scope>
    <source>
        <strain evidence="2">D6</strain>
    </source>
</reference>
<organism evidence="2 3">
    <name type="scientific">Seminavis robusta</name>
    <dbReference type="NCBI Taxonomy" id="568900"/>
    <lineage>
        <taxon>Eukaryota</taxon>
        <taxon>Sar</taxon>
        <taxon>Stramenopiles</taxon>
        <taxon>Ochrophyta</taxon>
        <taxon>Bacillariophyta</taxon>
        <taxon>Bacillariophyceae</taxon>
        <taxon>Bacillariophycidae</taxon>
        <taxon>Naviculales</taxon>
        <taxon>Naviculaceae</taxon>
        <taxon>Seminavis</taxon>
    </lineage>
</organism>
<sequence>MATTTTSSPALQSYFANLFAGATILGDVEIVSDNARLPPQSETKTPVPTTLPDISFACRWESNSVVPKPSLPQRQISIELPFSDDSDDDSDDEDTVTDLSWSLGSSNHSNSSGEQHASALMTTRWMPNAKFSASPKRPERSPIVKSDSCGSVSSSSTSKSLLSSPVKKMSSRRRN</sequence>
<gene>
    <name evidence="2" type="ORF">SEMRO_592_G172200.1</name>
</gene>
<protein>
    <submittedName>
        <fullName evidence="2">Uncharacterized protein</fullName>
    </submittedName>
</protein>
<keyword evidence="3" id="KW-1185">Reference proteome</keyword>
<dbReference type="AlphaFoldDB" id="A0A9N8E7Y2"/>
<feature type="compositionally biased region" description="Acidic residues" evidence="1">
    <location>
        <begin position="82"/>
        <end position="96"/>
    </location>
</feature>
<evidence type="ECO:0000313" key="2">
    <source>
        <dbReference type="EMBL" id="CAB9513454.1"/>
    </source>
</evidence>
<name>A0A9N8E7Y2_9STRA</name>
<comment type="caution">
    <text evidence="2">The sequence shown here is derived from an EMBL/GenBank/DDBJ whole genome shotgun (WGS) entry which is preliminary data.</text>
</comment>
<accession>A0A9N8E7Y2</accession>
<proteinExistence type="predicted"/>
<dbReference type="EMBL" id="CAICTM010000591">
    <property type="protein sequence ID" value="CAB9513454.1"/>
    <property type="molecule type" value="Genomic_DNA"/>
</dbReference>